<accession>A0A183NBR7</accession>
<reference evidence="1 2" key="1">
    <citation type="submission" date="2018-11" db="EMBL/GenBank/DDBJ databases">
        <authorList>
            <consortium name="Pathogen Informatics"/>
        </authorList>
    </citation>
    <scope>NUCLEOTIDE SEQUENCE [LARGE SCALE GENOMIC DNA]</scope>
    <source>
        <strain evidence="1 2">Zambia</strain>
    </source>
</reference>
<evidence type="ECO:0000313" key="2">
    <source>
        <dbReference type="Proteomes" id="UP000277204"/>
    </source>
</evidence>
<dbReference type="Proteomes" id="UP000277204">
    <property type="component" value="Unassembled WGS sequence"/>
</dbReference>
<dbReference type="AlphaFoldDB" id="A0A183NBR7"/>
<name>A0A183NBR7_9TREM</name>
<evidence type="ECO:0000313" key="1">
    <source>
        <dbReference type="EMBL" id="VDP56301.1"/>
    </source>
</evidence>
<dbReference type="GO" id="GO:0003723">
    <property type="term" value="F:RNA binding"/>
    <property type="evidence" value="ECO:0007669"/>
    <property type="project" value="InterPro"/>
</dbReference>
<dbReference type="InterPro" id="IPR035979">
    <property type="entry name" value="RBD_domain_sf"/>
</dbReference>
<protein>
    <submittedName>
        <fullName evidence="1">Uncharacterized protein</fullName>
    </submittedName>
</protein>
<dbReference type="STRING" id="48269.A0A183NBR7"/>
<dbReference type="Pfam" id="PF00076">
    <property type="entry name" value="RRM_1"/>
    <property type="match status" value="1"/>
</dbReference>
<dbReference type="EMBL" id="UZAI01021724">
    <property type="protein sequence ID" value="VDP56301.1"/>
    <property type="molecule type" value="Genomic_DNA"/>
</dbReference>
<dbReference type="SMART" id="SM00360">
    <property type="entry name" value="RRM"/>
    <property type="match status" value="1"/>
</dbReference>
<dbReference type="InterPro" id="IPR000504">
    <property type="entry name" value="RRM_dom"/>
</dbReference>
<dbReference type="SUPFAM" id="SSF54928">
    <property type="entry name" value="RNA-binding domain, RBD"/>
    <property type="match status" value="1"/>
</dbReference>
<sequence length="254" mass="28755">MDNHNNSKPNYRAIVGYTENVIPSNLSRQFVTNSPNCLIIRNLPYSLTATEIREHFPMANRVHLGVNKFGIFNGSCILEMKNKEDLQIVINECKHKYINNRLVRANLQCKSKSESSKPPDASMSYGLKLKEVPNVIEDDRIKALFPETSLTGLSSAPLKDSNTSQSHLMENVEDVETFTYLGGINTQGASDADMKARIDKARATFLQLKNIWNSKQLSTNTKVRIFNTNIKSALPDGAETWRTTKTMIKKYNYF</sequence>
<dbReference type="InterPro" id="IPR012677">
    <property type="entry name" value="Nucleotide-bd_a/b_plait_sf"/>
</dbReference>
<dbReference type="InterPro" id="IPR045609">
    <property type="entry name" value="DUF6451"/>
</dbReference>
<gene>
    <name evidence="1" type="ORF">SMRZ_LOCUS25742</name>
</gene>
<dbReference type="PANTHER" id="PTHR47027">
    <property type="entry name" value="REVERSE TRANSCRIPTASE DOMAIN-CONTAINING PROTEIN"/>
    <property type="match status" value="1"/>
</dbReference>
<keyword evidence="2" id="KW-1185">Reference proteome</keyword>
<dbReference type="Gene3D" id="3.30.70.330">
    <property type="match status" value="1"/>
</dbReference>
<dbReference type="Pfam" id="PF20049">
    <property type="entry name" value="DUF6451"/>
    <property type="match status" value="1"/>
</dbReference>
<organism evidence="1 2">
    <name type="scientific">Schistosoma margrebowiei</name>
    <dbReference type="NCBI Taxonomy" id="48269"/>
    <lineage>
        <taxon>Eukaryota</taxon>
        <taxon>Metazoa</taxon>
        <taxon>Spiralia</taxon>
        <taxon>Lophotrochozoa</taxon>
        <taxon>Platyhelminthes</taxon>
        <taxon>Trematoda</taxon>
        <taxon>Digenea</taxon>
        <taxon>Strigeidida</taxon>
        <taxon>Schistosomatoidea</taxon>
        <taxon>Schistosomatidae</taxon>
        <taxon>Schistosoma</taxon>
    </lineage>
</organism>
<proteinExistence type="predicted"/>
<dbReference type="PANTHER" id="PTHR47027:SF25">
    <property type="entry name" value="REVERSE TRANSCRIPTASE DOMAIN-CONTAINING PROTEIN"/>
    <property type="match status" value="1"/>
</dbReference>